<evidence type="ECO:0000256" key="2">
    <source>
        <dbReference type="ARBA" id="ARBA00012759"/>
    </source>
</evidence>
<dbReference type="EC" id="3.4.19.12" evidence="2"/>
<dbReference type="EMBL" id="ML995896">
    <property type="protein sequence ID" value="KAF2765282.1"/>
    <property type="molecule type" value="Genomic_DNA"/>
</dbReference>
<keyword evidence="3" id="KW-0645">Protease</keyword>
<evidence type="ECO:0000256" key="1">
    <source>
        <dbReference type="ARBA" id="ARBA00000707"/>
    </source>
</evidence>
<reference evidence="10" key="1">
    <citation type="journal article" date="2020" name="Stud. Mycol.">
        <title>101 Dothideomycetes genomes: a test case for predicting lifestyles and emergence of pathogens.</title>
        <authorList>
            <person name="Haridas S."/>
            <person name="Albert R."/>
            <person name="Binder M."/>
            <person name="Bloem J."/>
            <person name="Labutti K."/>
            <person name="Salamov A."/>
            <person name="Andreopoulos B."/>
            <person name="Baker S."/>
            <person name="Barry K."/>
            <person name="Bills G."/>
            <person name="Bluhm B."/>
            <person name="Cannon C."/>
            <person name="Castanera R."/>
            <person name="Culley D."/>
            <person name="Daum C."/>
            <person name="Ezra D."/>
            <person name="Gonzalez J."/>
            <person name="Henrissat B."/>
            <person name="Kuo A."/>
            <person name="Liang C."/>
            <person name="Lipzen A."/>
            <person name="Lutzoni F."/>
            <person name="Magnuson J."/>
            <person name="Mondo S."/>
            <person name="Nolan M."/>
            <person name="Ohm R."/>
            <person name="Pangilinan J."/>
            <person name="Park H.-J."/>
            <person name="Ramirez L."/>
            <person name="Alfaro M."/>
            <person name="Sun H."/>
            <person name="Tritt A."/>
            <person name="Yoshinaga Y."/>
            <person name="Zwiers L.-H."/>
            <person name="Turgeon B."/>
            <person name="Goodwin S."/>
            <person name="Spatafora J."/>
            <person name="Crous P."/>
            <person name="Grigoriev I."/>
        </authorList>
    </citation>
    <scope>NUCLEOTIDE SEQUENCE</scope>
    <source>
        <strain evidence="10">CBS 116005</strain>
    </source>
</reference>
<evidence type="ECO:0000256" key="4">
    <source>
        <dbReference type="ARBA" id="ARBA00022786"/>
    </source>
</evidence>
<evidence type="ECO:0000256" key="6">
    <source>
        <dbReference type="ARBA" id="ARBA00022807"/>
    </source>
</evidence>
<feature type="region of interest" description="Disordered" evidence="7">
    <location>
        <begin position="1019"/>
        <end position="1061"/>
    </location>
</feature>
<keyword evidence="6" id="KW-0788">Thiol protease</keyword>
<sequence>MMWMSTLAFADDADLVALQLIAALFKSSTLSGTTFPQATSFTPKDGWEPAKHRVRALITQHERPFDDCPEYRSPRKQDEPNRRYLERRLSAYLRNKDEVIELITNWFVAQGSCETPQRPTLASAVTYLRLTDLMISVTARFKSWFDNNQLRQYLLRVIDGMKLLAVVPVELSHVDLQCPSAGPSHRGFISDDELFLVPPPQLPQLKCTLDVRRSTHEIAAHLAPTKGIELLITELRSSCSESIYEEEYLSDLENSLQALKLKHGNETPQVETTPESMEAHVAECKAHNMGEGKSSVIVPVVATALANGSQLVRVVVGEPQSKQMAQMLISKLGGIVGRRIYHMPFSRSVNLDPAAAHGVCEMPRKCMNTRGVLLVQPEHILSFKLMGPECFIRKKQGLGGIVLAAQDFLERHARDIVDESDENFSTRFELIYTMGGRRSVELTPHRWLIIQELLYLVRYFAPAVAKVSVGSVEIASSGIVGCFPRTRLLRPEAGELLITMIAENICKHGLDAFQMGRLPPAGRSAVFAYITKAKSSSKEINAVENSTFWNAETRSQLLLLRGLLADGILHFVLARKRFRVDYGRATRTPPTRLAVPYRAKDSLTPRSEFSHPDVVIALTLLTHYYQGLTDDELFTSFEHPMNSDQADIHYQQWVQDSHNLIFTFLQLGGINLRDRPQCVELLFPPLRHGKSVVDYYLAHYVFPQEMIEYPHKLSASGWDLGKQRERLTTGFSGTNDSRRLLPLGAEFLDLATQKHTNALVLENLLRNENSVHLMQPIPAATTDADHLLSVALQLQPAVQVILDVGAQVLELNNLEIAMAWLEKDRDRHEAVIFVDDNDEICVVDRKGRLEHLQRSSYQGRMEMCLVFLDEAHTRGIDLKLPSNYRAAVTLGANLTKGRLVQACMRLRKLGKGQSVVFCIPEEIQTKILKTTSKAVLSDIGVVDVLAWSISETHAETRRNMPLWAVQGERFTHASKFLEDEAQTLDNRYRPRHTERQPTYLLDTSDPDFQRIATRCQAFDGLESNSGPLSEEQERERDLAPEVEAERQVPKPPSAQPAEHKLHPDVEKFAMTGEMVAGSEAWTLVFPTVKETSAGQTFGLSKLKSGRHLQATVDFATTVERRGGQFLLDGYLRPVQWVLCCFVPDTDVVESVLCISPFEANQLVEQMRTSTVTSLCIYKARVNSGYKPIDKLDFFNVSARLNSPMLPRHLAVQLNLFAGQLYISSFEDYKAICLYLGIAWQEWSTEMEDQGWKISNDGFVLSDDKGRKGAGTKLTKSSAPFFKSFLSMRRNGEGISKTHMGRLLEGKSFQASDFDA</sequence>
<organism evidence="10 11">
    <name type="scientific">Teratosphaeria nubilosa</name>
    <dbReference type="NCBI Taxonomy" id="161662"/>
    <lineage>
        <taxon>Eukaryota</taxon>
        <taxon>Fungi</taxon>
        <taxon>Dikarya</taxon>
        <taxon>Ascomycota</taxon>
        <taxon>Pezizomycotina</taxon>
        <taxon>Dothideomycetes</taxon>
        <taxon>Dothideomycetidae</taxon>
        <taxon>Mycosphaerellales</taxon>
        <taxon>Teratosphaeriaceae</taxon>
        <taxon>Teratosphaeria</taxon>
    </lineage>
</organism>
<evidence type="ECO:0000259" key="8">
    <source>
        <dbReference type="Pfam" id="PF12340"/>
    </source>
</evidence>
<feature type="domain" description="DUF3638" evidence="8">
    <location>
        <begin position="287"/>
        <end position="464"/>
    </location>
</feature>
<dbReference type="InterPro" id="IPR051346">
    <property type="entry name" value="OTU_Deubiquitinase"/>
</dbReference>
<protein>
    <recommendedName>
        <fullName evidence="2">ubiquitinyl hydrolase 1</fullName>
        <ecNumber evidence="2">3.4.19.12</ecNumber>
    </recommendedName>
</protein>
<keyword evidence="4" id="KW-0833">Ubl conjugation pathway</keyword>
<keyword evidence="5" id="KW-0378">Hydrolase</keyword>
<evidence type="ECO:0000256" key="7">
    <source>
        <dbReference type="SAM" id="MobiDB-lite"/>
    </source>
</evidence>
<keyword evidence="11" id="KW-1185">Reference proteome</keyword>
<dbReference type="OrthoDB" id="3182339at2759"/>
<dbReference type="PANTHER" id="PTHR13367">
    <property type="entry name" value="UBIQUITIN THIOESTERASE"/>
    <property type="match status" value="1"/>
</dbReference>
<comment type="catalytic activity">
    <reaction evidence="1">
        <text>Thiol-dependent hydrolysis of ester, thioester, amide, peptide and isopeptide bonds formed by the C-terminal Gly of ubiquitin (a 76-residue protein attached to proteins as an intracellular targeting signal).</text>
        <dbReference type="EC" id="3.4.19.12"/>
    </reaction>
</comment>
<gene>
    <name evidence="10" type="ORF">EJ03DRAFT_377931</name>
</gene>
<proteinExistence type="predicted"/>
<evidence type="ECO:0000259" key="9">
    <source>
        <dbReference type="Pfam" id="PF12359"/>
    </source>
</evidence>
<dbReference type="Pfam" id="PF12340">
    <property type="entry name" value="DUF3638"/>
    <property type="match status" value="1"/>
</dbReference>
<name>A0A6G1KY79_9PEZI</name>
<evidence type="ECO:0000256" key="3">
    <source>
        <dbReference type="ARBA" id="ARBA00022670"/>
    </source>
</evidence>
<evidence type="ECO:0000313" key="11">
    <source>
        <dbReference type="Proteomes" id="UP000799436"/>
    </source>
</evidence>
<dbReference type="InterPro" id="IPR022105">
    <property type="entry name" value="DUF3645"/>
</dbReference>
<dbReference type="InterPro" id="IPR022099">
    <property type="entry name" value="DUF3638"/>
</dbReference>
<evidence type="ECO:0000313" key="10">
    <source>
        <dbReference type="EMBL" id="KAF2765282.1"/>
    </source>
</evidence>
<feature type="compositionally biased region" description="Basic and acidic residues" evidence="7">
    <location>
        <begin position="1031"/>
        <end position="1048"/>
    </location>
</feature>
<accession>A0A6G1KY79</accession>
<dbReference type="GO" id="GO:0004843">
    <property type="term" value="F:cysteine-type deubiquitinase activity"/>
    <property type="evidence" value="ECO:0007669"/>
    <property type="project" value="UniProtKB-EC"/>
</dbReference>
<dbReference type="PANTHER" id="PTHR13367:SF34">
    <property type="match status" value="1"/>
</dbReference>
<dbReference type="GO" id="GO:0006508">
    <property type="term" value="P:proteolysis"/>
    <property type="evidence" value="ECO:0007669"/>
    <property type="project" value="UniProtKB-KW"/>
</dbReference>
<dbReference type="Proteomes" id="UP000799436">
    <property type="component" value="Unassembled WGS sequence"/>
</dbReference>
<feature type="region of interest" description="Disordered" evidence="7">
    <location>
        <begin position="981"/>
        <end position="1002"/>
    </location>
</feature>
<feature type="compositionally biased region" description="Basic and acidic residues" evidence="7">
    <location>
        <begin position="986"/>
        <end position="995"/>
    </location>
</feature>
<evidence type="ECO:0000256" key="5">
    <source>
        <dbReference type="ARBA" id="ARBA00022801"/>
    </source>
</evidence>
<feature type="domain" description="DUF3645" evidence="9">
    <location>
        <begin position="586"/>
        <end position="619"/>
    </location>
</feature>
<dbReference type="Pfam" id="PF12359">
    <property type="entry name" value="DUF3645"/>
    <property type="match status" value="1"/>
</dbReference>